<evidence type="ECO:0000256" key="1">
    <source>
        <dbReference type="SAM" id="SignalP"/>
    </source>
</evidence>
<keyword evidence="1" id="KW-0732">Signal</keyword>
<organism evidence="2 3">
    <name type="scientific">Pseudomonas syringae pv. apii</name>
    <dbReference type="NCBI Taxonomy" id="81036"/>
    <lineage>
        <taxon>Bacteria</taxon>
        <taxon>Pseudomonadati</taxon>
        <taxon>Pseudomonadota</taxon>
        <taxon>Gammaproteobacteria</taxon>
        <taxon>Pseudomonadales</taxon>
        <taxon>Pseudomonadaceae</taxon>
        <taxon>Pseudomonas</taxon>
    </lineage>
</organism>
<sequence length="50" mass="5479">MISILRRGLLVLLAALPMWANAAPATSAHDLMDRTTRELLSALAANQEQY</sequence>
<evidence type="ECO:0000313" key="3">
    <source>
        <dbReference type="Proteomes" id="UP000271152"/>
    </source>
</evidence>
<dbReference type="Proteomes" id="UP000271152">
    <property type="component" value="Unassembled WGS sequence"/>
</dbReference>
<evidence type="ECO:0000313" key="2">
    <source>
        <dbReference type="EMBL" id="RMU71475.1"/>
    </source>
</evidence>
<reference evidence="2 3" key="1">
    <citation type="submission" date="2018-08" db="EMBL/GenBank/DDBJ databases">
        <title>Recombination of ecologically and evolutionarily significant loci maintains genetic cohesion in the Pseudomonas syringae species complex.</title>
        <authorList>
            <person name="Dillon M."/>
            <person name="Thakur S."/>
            <person name="Almeida R.N.D."/>
            <person name="Weir B.S."/>
            <person name="Guttman D.S."/>
        </authorList>
    </citation>
    <scope>NUCLEOTIDE SEQUENCE [LARGE SCALE GENOMIC DNA]</scope>
    <source>
        <strain evidence="2 3">ICMP 11947</strain>
    </source>
</reference>
<name>A0A3M5WP60_9PSED</name>
<accession>A0A3M5WP60</accession>
<dbReference type="AlphaFoldDB" id="A0A3M5WP60"/>
<feature type="chain" id="PRO_5018261051" evidence="1">
    <location>
        <begin position="23"/>
        <end position="50"/>
    </location>
</feature>
<dbReference type="EMBL" id="RBUG01000104">
    <property type="protein sequence ID" value="RMU71475.1"/>
    <property type="molecule type" value="Genomic_DNA"/>
</dbReference>
<comment type="caution">
    <text evidence="2">The sequence shown here is derived from an EMBL/GenBank/DDBJ whole genome shotgun (WGS) entry which is preliminary data.</text>
</comment>
<gene>
    <name evidence="2" type="ORF">ALP23_200157</name>
</gene>
<proteinExistence type="predicted"/>
<feature type="signal peptide" evidence="1">
    <location>
        <begin position="1"/>
        <end position="22"/>
    </location>
</feature>
<protein>
    <submittedName>
        <fullName evidence="2">Uncharacterized protein</fullName>
    </submittedName>
</protein>